<feature type="non-terminal residue" evidence="1">
    <location>
        <position position="118"/>
    </location>
</feature>
<dbReference type="EMBL" id="DAAFXS010000008">
    <property type="protein sequence ID" value="HAB1938659.1"/>
    <property type="molecule type" value="Genomic_DNA"/>
</dbReference>
<sequence length="118" mass="12975">MTEKPQIDFEEVVKASGMPVTEEEIRDRFNAIATEEGIITNTSRMSPFWRLVTAIVTAPVMWLKEVLISTVLANMFVATASGSMLRLLAWAVNITPKPASAAQGVIRFYKEDASAVVT</sequence>
<evidence type="ECO:0000313" key="1">
    <source>
        <dbReference type="EMBL" id="HAB1938659.1"/>
    </source>
</evidence>
<reference evidence="1" key="1">
    <citation type="journal article" date="2018" name="Genome Biol.">
        <title>SKESA: strategic k-mer extension for scrupulous assemblies.</title>
        <authorList>
            <person name="Souvorov A."/>
            <person name="Agarwala R."/>
            <person name="Lipman D.J."/>
        </authorList>
    </citation>
    <scope>NUCLEOTIDE SEQUENCE</scope>
    <source>
        <strain evidence="1">Salmonella enterica</strain>
    </source>
</reference>
<proteinExistence type="predicted"/>
<accession>A0A6X8HNU6</accession>
<reference evidence="1" key="2">
    <citation type="submission" date="2019-10" db="EMBL/GenBank/DDBJ databases">
        <authorList>
            <consortium name="NCBI Pathogen Detection Project"/>
        </authorList>
    </citation>
    <scope>NUCLEOTIDE SEQUENCE</scope>
    <source>
        <strain evidence="1">Salmonella enterica</strain>
    </source>
</reference>
<name>A0A6X8HNU6_SALNE</name>
<dbReference type="AlphaFoldDB" id="A0A6X8HNU6"/>
<dbReference type="EMBL" id="DAAFYX010000008">
    <property type="protein sequence ID" value="HAB2092527.1"/>
    <property type="molecule type" value="Genomic_DNA"/>
</dbReference>
<organism evidence="1">
    <name type="scientific">Salmonella newport</name>
    <dbReference type="NCBI Taxonomy" id="108619"/>
    <lineage>
        <taxon>Bacteria</taxon>
        <taxon>Pseudomonadati</taxon>
        <taxon>Pseudomonadota</taxon>
        <taxon>Gammaproteobacteria</taxon>
        <taxon>Enterobacterales</taxon>
        <taxon>Enterobacteriaceae</taxon>
        <taxon>Salmonella</taxon>
    </lineage>
</organism>
<comment type="caution">
    <text evidence="1">The sequence shown here is derived from an EMBL/GenBank/DDBJ whole genome shotgun (WGS) entry which is preliminary data.</text>
</comment>
<evidence type="ECO:0000313" key="2">
    <source>
        <dbReference type="EMBL" id="HAB2092527.1"/>
    </source>
</evidence>
<protein>
    <submittedName>
        <fullName evidence="1">Uncharacterized protein</fullName>
    </submittedName>
</protein>
<gene>
    <name evidence="1" type="ORF">GB549_20575</name>
    <name evidence="2" type="ORF">GBR99_19755</name>
</gene>